<feature type="region of interest" description="Disordered" evidence="1">
    <location>
        <begin position="1"/>
        <end position="37"/>
    </location>
</feature>
<gene>
    <name evidence="3" type="ORF">P5G49_00635</name>
</gene>
<keyword evidence="3" id="KW-0804">Transcription</keyword>
<dbReference type="GO" id="GO:0000428">
    <property type="term" value="C:DNA-directed RNA polymerase complex"/>
    <property type="evidence" value="ECO:0007669"/>
    <property type="project" value="UniProtKB-KW"/>
</dbReference>
<keyword evidence="2" id="KW-0472">Membrane</keyword>
<protein>
    <submittedName>
        <fullName evidence="3">DNA-directed RNA polymerase subunit beta</fullName>
    </submittedName>
</protein>
<sequence>MIEEKQMTNNNEQQTVSSRLERNQQKKRKPEKEEPSAKGRIWVQVRILPIWLRIILVLALMAGAVALGVTIGYGYIGDGNPADALKKETWTHIVDIIKGKES</sequence>
<dbReference type="Proteomes" id="UP001175097">
    <property type="component" value="Unassembled WGS sequence"/>
</dbReference>
<keyword evidence="3" id="KW-0240">DNA-directed RNA polymerase</keyword>
<keyword evidence="2" id="KW-0812">Transmembrane</keyword>
<comment type="caution">
    <text evidence="3">The sequence shown here is derived from an EMBL/GenBank/DDBJ whole genome shotgun (WGS) entry which is preliminary data.</text>
</comment>
<dbReference type="Pfam" id="PF11772">
    <property type="entry name" value="EpuA"/>
    <property type="match status" value="1"/>
</dbReference>
<evidence type="ECO:0000313" key="4">
    <source>
        <dbReference type="Proteomes" id="UP001175097"/>
    </source>
</evidence>
<feature type="compositionally biased region" description="Basic and acidic residues" evidence="1">
    <location>
        <begin position="19"/>
        <end position="37"/>
    </location>
</feature>
<proteinExistence type="predicted"/>
<dbReference type="EMBL" id="JAROCC010000001">
    <property type="protein sequence ID" value="MDN4605981.1"/>
    <property type="molecule type" value="Genomic_DNA"/>
</dbReference>
<evidence type="ECO:0000256" key="1">
    <source>
        <dbReference type="SAM" id="MobiDB-lite"/>
    </source>
</evidence>
<dbReference type="RefSeq" id="WP_301241514.1">
    <property type="nucleotide sequence ID" value="NZ_JAROCC010000001.1"/>
</dbReference>
<name>A0ABT8JLF8_9BACL</name>
<feature type="compositionally biased region" description="Polar residues" evidence="1">
    <location>
        <begin position="7"/>
        <end position="18"/>
    </location>
</feature>
<keyword evidence="4" id="KW-1185">Reference proteome</keyword>
<evidence type="ECO:0000256" key="2">
    <source>
        <dbReference type="SAM" id="Phobius"/>
    </source>
</evidence>
<dbReference type="InterPro" id="IPR024596">
    <property type="entry name" value="RNApol_su_b/EpuA"/>
</dbReference>
<keyword evidence="2" id="KW-1133">Transmembrane helix</keyword>
<organism evidence="3 4">
    <name type="scientific">Sporosarcina highlanderae</name>
    <dbReference type="NCBI Taxonomy" id="3035916"/>
    <lineage>
        <taxon>Bacteria</taxon>
        <taxon>Bacillati</taxon>
        <taxon>Bacillota</taxon>
        <taxon>Bacilli</taxon>
        <taxon>Bacillales</taxon>
        <taxon>Caryophanaceae</taxon>
        <taxon>Sporosarcina</taxon>
    </lineage>
</organism>
<feature type="transmembrane region" description="Helical" evidence="2">
    <location>
        <begin position="50"/>
        <end position="76"/>
    </location>
</feature>
<reference evidence="3" key="1">
    <citation type="submission" date="2023-03" db="EMBL/GenBank/DDBJ databases">
        <title>MT1 and MT2 Draft Genomes of Novel Species.</title>
        <authorList>
            <person name="Venkateswaran K."/>
        </authorList>
    </citation>
    <scope>NUCLEOTIDE SEQUENCE</scope>
    <source>
        <strain evidence="3">F6_3S_P_2</strain>
    </source>
</reference>
<evidence type="ECO:0000313" key="3">
    <source>
        <dbReference type="EMBL" id="MDN4605981.1"/>
    </source>
</evidence>
<accession>A0ABT8JLF8</accession>